<evidence type="ECO:0000259" key="1">
    <source>
        <dbReference type="PROSITE" id="PS51186"/>
    </source>
</evidence>
<keyword evidence="3" id="KW-1185">Reference proteome</keyword>
<dbReference type="Proteomes" id="UP000186513">
    <property type="component" value="Unassembled WGS sequence"/>
</dbReference>
<accession>A0A1K2H743</accession>
<dbReference type="GO" id="GO:0008999">
    <property type="term" value="F:protein-N-terminal-alanine acetyltransferase activity"/>
    <property type="evidence" value="ECO:0007669"/>
    <property type="project" value="TreeGrafter"/>
</dbReference>
<dbReference type="PROSITE" id="PS51186">
    <property type="entry name" value="GNAT"/>
    <property type="match status" value="1"/>
</dbReference>
<dbReference type="InterPro" id="IPR016181">
    <property type="entry name" value="Acyl_CoA_acyltransferase"/>
</dbReference>
<dbReference type="InterPro" id="IPR000182">
    <property type="entry name" value="GNAT_dom"/>
</dbReference>
<keyword evidence="2" id="KW-0808">Transferase</keyword>
<dbReference type="PANTHER" id="PTHR43792:SF9">
    <property type="entry name" value="RIBOSOMAL-PROTEIN-ALANINE ACETYLTRANSFERASE"/>
    <property type="match status" value="1"/>
</dbReference>
<evidence type="ECO:0000313" key="2">
    <source>
        <dbReference type="EMBL" id="SFZ71888.1"/>
    </source>
</evidence>
<dbReference type="Gene3D" id="3.40.630.30">
    <property type="match status" value="1"/>
</dbReference>
<dbReference type="PANTHER" id="PTHR43792">
    <property type="entry name" value="GNAT FAMILY, PUTATIVE (AFU_ORTHOLOGUE AFUA_3G00765)-RELATED-RELATED"/>
    <property type="match status" value="1"/>
</dbReference>
<dbReference type="RefSeq" id="WP_072427030.1">
    <property type="nucleotide sequence ID" value="NZ_FPKR01000002.1"/>
</dbReference>
<dbReference type="STRING" id="1121279.SAMN02745887_00481"/>
<dbReference type="EMBL" id="FPKR01000002">
    <property type="protein sequence ID" value="SFZ71888.1"/>
    <property type="molecule type" value="Genomic_DNA"/>
</dbReference>
<evidence type="ECO:0000313" key="3">
    <source>
        <dbReference type="Proteomes" id="UP000186513"/>
    </source>
</evidence>
<sequence length="186" mass="21031">MSFPVLLTERLCLREIVPADAAAVFAIQSDPQVMRWFGADPMHEPQQALQLIDIFASWRRMPAPGTRWGIARQSDGKLIGSAGLFKWNPSWRNCTLGYELATEAWGQGLMREALTAVLDYGFAEMDLHRVQAEIHPDNAASIRLVEKLGFRYEGCHRDQGYWAGQFHDLHCYSLLAAEWSESTYAA</sequence>
<gene>
    <name evidence="2" type="ORF">SAMN02745887_00481</name>
</gene>
<feature type="domain" description="N-acetyltransferase" evidence="1">
    <location>
        <begin position="11"/>
        <end position="178"/>
    </location>
</feature>
<dbReference type="Pfam" id="PF13302">
    <property type="entry name" value="Acetyltransf_3"/>
    <property type="match status" value="1"/>
</dbReference>
<dbReference type="AlphaFoldDB" id="A0A1K2H743"/>
<dbReference type="OrthoDB" id="9801669at2"/>
<name>A0A1K2H743_9NEIS</name>
<dbReference type="InterPro" id="IPR051531">
    <property type="entry name" value="N-acetyltransferase"/>
</dbReference>
<proteinExistence type="predicted"/>
<dbReference type="GO" id="GO:0005737">
    <property type="term" value="C:cytoplasm"/>
    <property type="evidence" value="ECO:0007669"/>
    <property type="project" value="TreeGrafter"/>
</dbReference>
<dbReference type="SUPFAM" id="SSF55729">
    <property type="entry name" value="Acyl-CoA N-acyltransferases (Nat)"/>
    <property type="match status" value="1"/>
</dbReference>
<protein>
    <submittedName>
        <fullName evidence="2">Ribosomal-protein-alanine N-acetyltransferase</fullName>
    </submittedName>
</protein>
<reference evidence="2 3" key="1">
    <citation type="submission" date="2016-11" db="EMBL/GenBank/DDBJ databases">
        <authorList>
            <person name="Jaros S."/>
            <person name="Januszkiewicz K."/>
            <person name="Wedrychowicz H."/>
        </authorList>
    </citation>
    <scope>NUCLEOTIDE SEQUENCE [LARGE SCALE GENOMIC DNA]</scope>
    <source>
        <strain evidence="2 3">DSM 18899</strain>
    </source>
</reference>
<organism evidence="2 3">
    <name type="scientific">Chitinimonas taiwanensis DSM 18899</name>
    <dbReference type="NCBI Taxonomy" id="1121279"/>
    <lineage>
        <taxon>Bacteria</taxon>
        <taxon>Pseudomonadati</taxon>
        <taxon>Pseudomonadota</taxon>
        <taxon>Betaproteobacteria</taxon>
        <taxon>Neisseriales</taxon>
        <taxon>Chitinibacteraceae</taxon>
        <taxon>Chitinimonas</taxon>
    </lineage>
</organism>